<dbReference type="InterPro" id="IPR050256">
    <property type="entry name" value="Glycosyltransferase_2"/>
</dbReference>
<evidence type="ECO:0000313" key="2">
    <source>
        <dbReference type="EMBL" id="MBP1467798.1"/>
    </source>
</evidence>
<dbReference type="InterPro" id="IPR001173">
    <property type="entry name" value="Glyco_trans_2-like"/>
</dbReference>
<keyword evidence="3" id="KW-1185">Reference proteome</keyword>
<feature type="domain" description="Glycosyltransferase 2-like" evidence="1">
    <location>
        <begin position="8"/>
        <end position="174"/>
    </location>
</feature>
<comment type="caution">
    <text evidence="2">The sequence shown here is derived from an EMBL/GenBank/DDBJ whole genome shotgun (WGS) entry which is preliminary data.</text>
</comment>
<dbReference type="CDD" id="cd04179">
    <property type="entry name" value="DPM_DPG-synthase_like"/>
    <property type="match status" value="1"/>
</dbReference>
<dbReference type="InterPro" id="IPR029044">
    <property type="entry name" value="Nucleotide-diphossugar_trans"/>
</dbReference>
<reference evidence="2 3" key="1">
    <citation type="submission" date="2021-03" db="EMBL/GenBank/DDBJ databases">
        <authorList>
            <person name="Grouzdev D.S."/>
        </authorList>
    </citation>
    <scope>NUCLEOTIDE SEQUENCE [LARGE SCALE GENOMIC DNA]</scope>
    <source>
        <strain evidence="2 3">M50-1</strain>
    </source>
</reference>
<sequence length="270" mass="30740">MKKPRVVVVMPAYNAARTLERTYHDIPPGVVDHVILVDDVSRDETVEIARQLGIEVVIHIQNRGYGGNQKTCYLEALRDGADIVVMLHPDYQYDSTRIVELIRPIVAGEYDMMLGSRLKRQPGQRGVPALAGGMPVWKYVSNRFLTICENVVLGLNLSEFHTGFRAYNRRLLETVPFLLNSDDFVFDTEMIVQAVQYGFRIGEIAVPTRYFEEASSVNFQRSVVYGLATLNVLRRMMLHRSGMRRYPQFSARLADVISPHHSEAILGERQ</sequence>
<dbReference type="Proteomes" id="UP001193081">
    <property type="component" value="Unassembled WGS sequence"/>
</dbReference>
<evidence type="ECO:0000313" key="3">
    <source>
        <dbReference type="Proteomes" id="UP001193081"/>
    </source>
</evidence>
<dbReference type="PANTHER" id="PTHR48090:SF7">
    <property type="entry name" value="RFBJ PROTEIN"/>
    <property type="match status" value="1"/>
</dbReference>
<evidence type="ECO:0000259" key="1">
    <source>
        <dbReference type="Pfam" id="PF00535"/>
    </source>
</evidence>
<dbReference type="EMBL" id="SIJK02000043">
    <property type="protein sequence ID" value="MBP1467798.1"/>
    <property type="molecule type" value="Genomic_DNA"/>
</dbReference>
<gene>
    <name evidence="2" type="ORF">EYB53_018935</name>
</gene>
<dbReference type="Gene3D" id="3.90.550.10">
    <property type="entry name" value="Spore Coat Polysaccharide Biosynthesis Protein SpsA, Chain A"/>
    <property type="match status" value="1"/>
</dbReference>
<organism evidence="2 3">
    <name type="scientific">Candidatus Chloroploca mongolica</name>
    <dbReference type="NCBI Taxonomy" id="2528176"/>
    <lineage>
        <taxon>Bacteria</taxon>
        <taxon>Bacillati</taxon>
        <taxon>Chloroflexota</taxon>
        <taxon>Chloroflexia</taxon>
        <taxon>Chloroflexales</taxon>
        <taxon>Chloroflexineae</taxon>
        <taxon>Oscillochloridaceae</taxon>
        <taxon>Candidatus Chloroploca</taxon>
    </lineage>
</organism>
<proteinExistence type="predicted"/>
<name>A0ABS4DED4_9CHLR</name>
<dbReference type="SUPFAM" id="SSF53448">
    <property type="entry name" value="Nucleotide-diphospho-sugar transferases"/>
    <property type="match status" value="1"/>
</dbReference>
<protein>
    <submittedName>
        <fullName evidence="2">Glycosyltransferase family 2 protein</fullName>
    </submittedName>
</protein>
<dbReference type="Pfam" id="PF00535">
    <property type="entry name" value="Glycos_transf_2"/>
    <property type="match status" value="1"/>
</dbReference>
<dbReference type="RefSeq" id="WP_205712687.1">
    <property type="nucleotide sequence ID" value="NZ_SIJK02000043.1"/>
</dbReference>
<accession>A0ABS4DED4</accession>
<dbReference type="PANTHER" id="PTHR48090">
    <property type="entry name" value="UNDECAPRENYL-PHOSPHATE 4-DEOXY-4-FORMAMIDO-L-ARABINOSE TRANSFERASE-RELATED"/>
    <property type="match status" value="1"/>
</dbReference>